<feature type="transmembrane region" description="Helical" evidence="5">
    <location>
        <begin position="326"/>
        <end position="347"/>
    </location>
</feature>
<evidence type="ECO:0000256" key="4">
    <source>
        <dbReference type="ARBA" id="ARBA00023136"/>
    </source>
</evidence>
<dbReference type="OrthoDB" id="871774at2"/>
<dbReference type="Pfam" id="PF04932">
    <property type="entry name" value="Wzy_C"/>
    <property type="match status" value="1"/>
</dbReference>
<feature type="domain" description="O-antigen ligase-related" evidence="6">
    <location>
        <begin position="215"/>
        <end position="335"/>
    </location>
</feature>
<dbReference type="InterPro" id="IPR007016">
    <property type="entry name" value="O-antigen_ligase-rel_domated"/>
</dbReference>
<feature type="transmembrane region" description="Helical" evidence="5">
    <location>
        <begin position="367"/>
        <end position="400"/>
    </location>
</feature>
<sequence>MAKVGTRVQEPAFLLLLAVTATLFLRPAELFQALDGLPIYEALIGGCLLFSIPALQARCSWKTLKFQPVILCVLALLLAIGLSHASHAYIGGLVEAATSFGKVLVYFALLVVNLNSPPRLRAFLLTVTTCSVIAITMCVVDFHGLIDFQCVEHLADFDSVDDEGEVSHILRMRGLGIFQDPNDLAMLIVAAGVLSTYFLMDKAQGILRFAWVIPIITLWIGLFDTRSRGGLLAAGAAMMTLAVFWGGFKMAILCGVLGLCALAVMGGRQANLDLNDSTGGERVQLWRDGFDALKSSDILFGIGYGGYPDVAGLVAHNSFIHAYVELGIFGGTLFFGAFFFAFVQLYQMGFRSYPNFDREALRFRPYLGALLAGWCTSMLSLSRCYVVPTYMVLGLAAAYLHMAARSSARPAPLATWNTPQALRLTFASGALFVGLYLFTVMFA</sequence>
<dbReference type="PANTHER" id="PTHR37422">
    <property type="entry name" value="TEICHURONIC ACID BIOSYNTHESIS PROTEIN TUAE"/>
    <property type="match status" value="1"/>
</dbReference>
<organism evidence="7 8">
    <name type="scientific">Planctopirus hydrillae</name>
    <dbReference type="NCBI Taxonomy" id="1841610"/>
    <lineage>
        <taxon>Bacteria</taxon>
        <taxon>Pseudomonadati</taxon>
        <taxon>Planctomycetota</taxon>
        <taxon>Planctomycetia</taxon>
        <taxon>Planctomycetales</taxon>
        <taxon>Planctomycetaceae</taxon>
        <taxon>Planctopirus</taxon>
    </lineage>
</organism>
<keyword evidence="4 5" id="KW-0472">Membrane</keyword>
<dbReference type="Proteomes" id="UP000094828">
    <property type="component" value="Unassembled WGS sequence"/>
</dbReference>
<keyword evidence="3 5" id="KW-1133">Transmembrane helix</keyword>
<evidence type="ECO:0000256" key="3">
    <source>
        <dbReference type="ARBA" id="ARBA00022989"/>
    </source>
</evidence>
<evidence type="ECO:0000313" key="8">
    <source>
        <dbReference type="Proteomes" id="UP000094828"/>
    </source>
</evidence>
<keyword evidence="8" id="KW-1185">Reference proteome</keyword>
<proteinExistence type="predicted"/>
<evidence type="ECO:0000256" key="5">
    <source>
        <dbReference type="SAM" id="Phobius"/>
    </source>
</evidence>
<protein>
    <submittedName>
        <fullName evidence="7">Polymerase</fullName>
    </submittedName>
</protein>
<feature type="transmembrane region" description="Helical" evidence="5">
    <location>
        <begin position="184"/>
        <end position="200"/>
    </location>
</feature>
<reference evidence="7 8" key="1">
    <citation type="submission" date="2016-05" db="EMBL/GenBank/DDBJ databases">
        <title>Genomic and physiological characterization of Planctopirus sp. isolated from fresh water lake.</title>
        <authorList>
            <person name="Subhash Y."/>
            <person name="Ramana C."/>
        </authorList>
    </citation>
    <scope>NUCLEOTIDE SEQUENCE [LARGE SCALE GENOMIC DNA]</scope>
    <source>
        <strain evidence="7 8">JC280</strain>
    </source>
</reference>
<evidence type="ECO:0000259" key="6">
    <source>
        <dbReference type="Pfam" id="PF04932"/>
    </source>
</evidence>
<comment type="subcellular location">
    <subcellularLocation>
        <location evidence="1">Membrane</location>
        <topology evidence="1">Multi-pass membrane protein</topology>
    </subcellularLocation>
</comment>
<feature type="transmembrane region" description="Helical" evidence="5">
    <location>
        <begin position="96"/>
        <end position="115"/>
    </location>
</feature>
<keyword evidence="2 5" id="KW-0812">Transmembrane</keyword>
<evidence type="ECO:0000256" key="2">
    <source>
        <dbReference type="ARBA" id="ARBA00022692"/>
    </source>
</evidence>
<evidence type="ECO:0000256" key="1">
    <source>
        <dbReference type="ARBA" id="ARBA00004141"/>
    </source>
</evidence>
<evidence type="ECO:0000313" key="7">
    <source>
        <dbReference type="EMBL" id="ODA30743.1"/>
    </source>
</evidence>
<comment type="caution">
    <text evidence="7">The sequence shown here is derived from an EMBL/GenBank/DDBJ whole genome shotgun (WGS) entry which is preliminary data.</text>
</comment>
<dbReference type="STRING" id="1841610.A6X21_05530"/>
<feature type="transmembrane region" description="Helical" evidence="5">
    <location>
        <begin position="37"/>
        <end position="57"/>
    </location>
</feature>
<dbReference type="AlphaFoldDB" id="A0A1C3EBY0"/>
<feature type="transmembrane region" description="Helical" evidence="5">
    <location>
        <begin position="421"/>
        <end position="442"/>
    </location>
</feature>
<accession>A0A1C3EBY0</accession>
<dbReference type="InterPro" id="IPR051533">
    <property type="entry name" value="WaaL-like"/>
</dbReference>
<feature type="transmembrane region" description="Helical" evidence="5">
    <location>
        <begin position="242"/>
        <end position="264"/>
    </location>
</feature>
<dbReference type="PANTHER" id="PTHR37422:SF13">
    <property type="entry name" value="LIPOPOLYSACCHARIDE BIOSYNTHESIS PROTEIN PA4999-RELATED"/>
    <property type="match status" value="1"/>
</dbReference>
<name>A0A1C3EBY0_9PLAN</name>
<feature type="transmembrane region" description="Helical" evidence="5">
    <location>
        <begin position="122"/>
        <end position="146"/>
    </location>
</feature>
<feature type="transmembrane region" description="Helical" evidence="5">
    <location>
        <begin position="205"/>
        <end position="222"/>
    </location>
</feature>
<feature type="transmembrane region" description="Helical" evidence="5">
    <location>
        <begin position="69"/>
        <end position="90"/>
    </location>
</feature>
<dbReference type="GO" id="GO:0016020">
    <property type="term" value="C:membrane"/>
    <property type="evidence" value="ECO:0007669"/>
    <property type="project" value="UniProtKB-SubCell"/>
</dbReference>
<gene>
    <name evidence="7" type="ORF">A6X21_05530</name>
</gene>
<dbReference type="EMBL" id="LYDR01000103">
    <property type="protein sequence ID" value="ODA30743.1"/>
    <property type="molecule type" value="Genomic_DNA"/>
</dbReference>